<evidence type="ECO:0000256" key="1">
    <source>
        <dbReference type="SAM" id="MobiDB-lite"/>
    </source>
</evidence>
<dbReference type="EMBL" id="LWDG02000780">
    <property type="protein sequence ID" value="KAE8262501.1"/>
    <property type="molecule type" value="Genomic_DNA"/>
</dbReference>
<comment type="caution">
    <text evidence="2">The sequence shown here is derived from an EMBL/GenBank/DDBJ whole genome shotgun (WGS) entry which is preliminary data.</text>
</comment>
<feature type="compositionally biased region" description="Basic and acidic residues" evidence="1">
    <location>
        <begin position="93"/>
        <end position="102"/>
    </location>
</feature>
<keyword evidence="3" id="KW-1185">Reference proteome</keyword>
<protein>
    <recommendedName>
        <fullName evidence="4">RNI-like protein</fullName>
    </recommendedName>
</protein>
<reference evidence="2" key="1">
    <citation type="submission" date="2016-04" db="EMBL/GenBank/DDBJ databases">
        <authorList>
            <person name="Nguyen H.D."/>
            <person name="Samba Siva P."/>
            <person name="Cullis J."/>
            <person name="Levesque C.A."/>
            <person name="Hambleton S."/>
        </authorList>
    </citation>
    <scope>NUCLEOTIDE SEQUENCE</scope>
    <source>
        <strain evidence="2">DAOMC 236422</strain>
    </source>
</reference>
<evidence type="ECO:0000313" key="2">
    <source>
        <dbReference type="EMBL" id="KAE8262501.1"/>
    </source>
</evidence>
<dbReference type="Proteomes" id="UP000078113">
    <property type="component" value="Unassembled WGS sequence"/>
</dbReference>
<feature type="compositionally biased region" description="Low complexity" evidence="1">
    <location>
        <begin position="105"/>
        <end position="122"/>
    </location>
</feature>
<gene>
    <name evidence="2" type="ORF">A4X09_0g7449</name>
</gene>
<dbReference type="SUPFAM" id="SSF52047">
    <property type="entry name" value="RNI-like"/>
    <property type="match status" value="2"/>
</dbReference>
<dbReference type="AlphaFoldDB" id="A0A8X7N0R5"/>
<feature type="region of interest" description="Disordered" evidence="1">
    <location>
        <begin position="823"/>
        <end position="894"/>
    </location>
</feature>
<reference evidence="2" key="2">
    <citation type="journal article" date="2019" name="IMA Fungus">
        <title>Genome sequencing and comparison of five Tilletia species to identify candidate genes for the detection of regulated species infecting wheat.</title>
        <authorList>
            <person name="Nguyen H.D.T."/>
            <person name="Sultana T."/>
            <person name="Kesanakurti P."/>
            <person name="Hambleton S."/>
        </authorList>
    </citation>
    <scope>NUCLEOTIDE SEQUENCE</scope>
    <source>
        <strain evidence="2">DAOMC 236422</strain>
    </source>
</reference>
<dbReference type="GO" id="GO:0019005">
    <property type="term" value="C:SCF ubiquitin ligase complex"/>
    <property type="evidence" value="ECO:0007669"/>
    <property type="project" value="TreeGrafter"/>
</dbReference>
<dbReference type="PANTHER" id="PTHR13318">
    <property type="entry name" value="PARTNER OF PAIRED, ISOFORM B-RELATED"/>
    <property type="match status" value="1"/>
</dbReference>
<feature type="region of interest" description="Disordered" evidence="1">
    <location>
        <begin position="725"/>
        <end position="759"/>
    </location>
</feature>
<proteinExistence type="predicted"/>
<accession>A0A8X7N0R5</accession>
<dbReference type="GO" id="GO:0031146">
    <property type="term" value="P:SCF-dependent proteasomal ubiquitin-dependent protein catabolic process"/>
    <property type="evidence" value="ECO:0007669"/>
    <property type="project" value="TreeGrafter"/>
</dbReference>
<feature type="region of interest" description="Disordered" evidence="1">
    <location>
        <begin position="88"/>
        <end position="164"/>
    </location>
</feature>
<name>A0A8X7N0R5_9BASI</name>
<feature type="non-terminal residue" evidence="2">
    <location>
        <position position="1"/>
    </location>
</feature>
<feature type="compositionally biased region" description="Basic and acidic residues" evidence="1">
    <location>
        <begin position="835"/>
        <end position="845"/>
    </location>
</feature>
<sequence>MSLVYSYTQIQRDDEEQQLLDAYVKNAAESKPISTRKLNQQRLRAAALVDAGHGNSAASAARPPSLAALALDVAARNFTKLLRITQAEDGDMDGGKGSEKVVARGPAGSTAPTSAPAKPGPAEGKRKSSRVAALSTGGIGADSGRKPRSSLLVGLDGRPSQELSQRTHDRLRLLPAQHLASLQLLLQRYHRRSLTKLTLLRYFFPPTTTRLHLSPAIPLITEHPDSGPIQLVSAATSHAQHLTHASLIALNRLDAKYFSRMILQASRLEYLDLSACLNVNASVIQALTRGCREEGKRSRLRYINLDATGVGAHGVAAAIASFQNLEVLKAANVQGLDDGVFYQAILNAISLEADISKTDSNLASASHPLGSLRSLKLRRTAVGNDSLSLLLGMCDPSLLQTLDIGFTRCSLEGLLEAIQAPAIPAISGASEVSVEALEADALANRQSQRRHISPEMGSELGSSITIPQTQLTPLTMGTLAPSSSQQDVRTTIPSLNAGASGSQQPLTLPEYRSKFSLRKLSLSGLYLHSSRGTTETRLQPLKDLLRTQTALRSLYLQRVPHWGREYDHVQELVGVLREGLRDMLETRAGPDGLPDAKTLHQANAFSAAPLFKKLVLSDNPALGFRVIDGGRTIRGWVFISDLVEEEEIQAGELAKLMHSVGVFCEEIRLSNVNLLASHLAFSPFQRVLELDHTAIEDAMILSALERANMYQSEIVELQSLPATAGSATAKQGGRTRSGRSATSGVLPSKRMDKGKGKALEESATKDALVFGNLRRISLTDAKVSDESLKPLLEANPYLQEIDLTSCRSVPVVQRRNYFEHVLGDDDEVGDDEDRENTQPDTERSGVRQRTSRLNPDRSTSDRRVAIARRQAASGATLTRQEMGDDDFVMGSDSE</sequence>
<evidence type="ECO:0000313" key="3">
    <source>
        <dbReference type="Proteomes" id="UP000078113"/>
    </source>
</evidence>
<organism evidence="2 3">
    <name type="scientific">Tilletia walkeri</name>
    <dbReference type="NCBI Taxonomy" id="117179"/>
    <lineage>
        <taxon>Eukaryota</taxon>
        <taxon>Fungi</taxon>
        <taxon>Dikarya</taxon>
        <taxon>Basidiomycota</taxon>
        <taxon>Ustilaginomycotina</taxon>
        <taxon>Exobasidiomycetes</taxon>
        <taxon>Tilletiales</taxon>
        <taxon>Tilletiaceae</taxon>
        <taxon>Tilletia</taxon>
    </lineage>
</organism>
<feature type="compositionally biased region" description="Acidic residues" evidence="1">
    <location>
        <begin position="883"/>
        <end position="894"/>
    </location>
</feature>
<feature type="compositionally biased region" description="Acidic residues" evidence="1">
    <location>
        <begin position="824"/>
        <end position="834"/>
    </location>
</feature>
<evidence type="ECO:0008006" key="4">
    <source>
        <dbReference type="Google" id="ProtNLM"/>
    </source>
</evidence>
<dbReference type="Gene3D" id="3.80.10.10">
    <property type="entry name" value="Ribonuclease Inhibitor"/>
    <property type="match status" value="1"/>
</dbReference>
<dbReference type="PANTHER" id="PTHR13318:SF190">
    <property type="entry name" value="PARTNER OF PAIRED, ISOFORM B"/>
    <property type="match status" value="1"/>
</dbReference>
<feature type="compositionally biased region" description="Basic and acidic residues" evidence="1">
    <location>
        <begin position="854"/>
        <end position="864"/>
    </location>
</feature>
<dbReference type="InterPro" id="IPR032675">
    <property type="entry name" value="LRR_dom_sf"/>
</dbReference>
<feature type="compositionally biased region" description="Basic and acidic residues" evidence="1">
    <location>
        <begin position="749"/>
        <end position="759"/>
    </location>
</feature>